<keyword evidence="2" id="KW-1185">Reference proteome</keyword>
<evidence type="ECO:0000313" key="1">
    <source>
        <dbReference type="EMBL" id="KAJ7552581.1"/>
    </source>
</evidence>
<name>A0ACC2DE88_DIPCM</name>
<gene>
    <name evidence="1" type="ORF">O6H91_06G060700</name>
</gene>
<dbReference type="EMBL" id="CM055097">
    <property type="protein sequence ID" value="KAJ7552581.1"/>
    <property type="molecule type" value="Genomic_DNA"/>
</dbReference>
<evidence type="ECO:0000313" key="2">
    <source>
        <dbReference type="Proteomes" id="UP001162992"/>
    </source>
</evidence>
<comment type="caution">
    <text evidence="1">The sequence shown here is derived from an EMBL/GenBank/DDBJ whole genome shotgun (WGS) entry which is preliminary data.</text>
</comment>
<proteinExistence type="predicted"/>
<sequence>MVCKNMTIIEINLGLSLVSNTKFQQETEAENDQLHSPAEMDPSPSLPIAQLTTVEQSSSFSLLTLPRRLLSGASFADGSDNFEKVASSSRSSPQSPIASHLNLCSPANKMGLSTLSLQENRIGQGNLAKTARGRENNIPSRIKILEGTSNEVENRSLPQKLRLSKKQWTILEESFQKHNTINRKRKNALAEQLKLKARQVEVWFQNRRARARFKQTEVDCEVLRSRCESLREENRRLQQEIQELRALNLQKRQLIHG</sequence>
<accession>A0ACC2DE88</accession>
<dbReference type="Proteomes" id="UP001162992">
    <property type="component" value="Chromosome 6"/>
</dbReference>
<reference evidence="2" key="1">
    <citation type="journal article" date="2024" name="Proc. Natl. Acad. Sci. U.S.A.">
        <title>Extraordinary preservation of gene collinearity over three hundred million years revealed in homosporous lycophytes.</title>
        <authorList>
            <person name="Li C."/>
            <person name="Wickell D."/>
            <person name="Kuo L.Y."/>
            <person name="Chen X."/>
            <person name="Nie B."/>
            <person name="Liao X."/>
            <person name="Peng D."/>
            <person name="Ji J."/>
            <person name="Jenkins J."/>
            <person name="Williams M."/>
            <person name="Shu S."/>
            <person name="Plott C."/>
            <person name="Barry K."/>
            <person name="Rajasekar S."/>
            <person name="Grimwood J."/>
            <person name="Han X."/>
            <person name="Sun S."/>
            <person name="Hou Z."/>
            <person name="He W."/>
            <person name="Dai G."/>
            <person name="Sun C."/>
            <person name="Schmutz J."/>
            <person name="Leebens-Mack J.H."/>
            <person name="Li F.W."/>
            <person name="Wang L."/>
        </authorList>
    </citation>
    <scope>NUCLEOTIDE SEQUENCE [LARGE SCALE GENOMIC DNA]</scope>
    <source>
        <strain evidence="2">cv. PW_Plant_1</strain>
    </source>
</reference>
<protein>
    <submittedName>
        <fullName evidence="1">Uncharacterized protein</fullName>
    </submittedName>
</protein>
<organism evidence="1 2">
    <name type="scientific">Diphasiastrum complanatum</name>
    <name type="common">Issler's clubmoss</name>
    <name type="synonym">Lycopodium complanatum</name>
    <dbReference type="NCBI Taxonomy" id="34168"/>
    <lineage>
        <taxon>Eukaryota</taxon>
        <taxon>Viridiplantae</taxon>
        <taxon>Streptophyta</taxon>
        <taxon>Embryophyta</taxon>
        <taxon>Tracheophyta</taxon>
        <taxon>Lycopodiopsida</taxon>
        <taxon>Lycopodiales</taxon>
        <taxon>Lycopodiaceae</taxon>
        <taxon>Lycopodioideae</taxon>
        <taxon>Diphasiastrum</taxon>
    </lineage>
</organism>